<evidence type="ECO:0000256" key="1">
    <source>
        <dbReference type="SAM" id="Phobius"/>
    </source>
</evidence>
<dbReference type="EMBL" id="JAHRIM010010870">
    <property type="protein sequence ID" value="MEQ2260600.1"/>
    <property type="molecule type" value="Genomic_DNA"/>
</dbReference>
<name>A0ABV0VTW0_9TELE</name>
<keyword evidence="1" id="KW-0812">Transmembrane</keyword>
<keyword evidence="1" id="KW-0472">Membrane</keyword>
<organism evidence="2 3">
    <name type="scientific">Xenotaenia resolanae</name>
    <dbReference type="NCBI Taxonomy" id="208358"/>
    <lineage>
        <taxon>Eukaryota</taxon>
        <taxon>Metazoa</taxon>
        <taxon>Chordata</taxon>
        <taxon>Craniata</taxon>
        <taxon>Vertebrata</taxon>
        <taxon>Euteleostomi</taxon>
        <taxon>Actinopterygii</taxon>
        <taxon>Neopterygii</taxon>
        <taxon>Teleostei</taxon>
        <taxon>Neoteleostei</taxon>
        <taxon>Acanthomorphata</taxon>
        <taxon>Ovalentaria</taxon>
        <taxon>Atherinomorphae</taxon>
        <taxon>Cyprinodontiformes</taxon>
        <taxon>Goodeidae</taxon>
        <taxon>Xenotaenia</taxon>
    </lineage>
</organism>
<sequence>MYLTLIVINIIGIGICTTFSIIIIAIYTTTLLHLHIRLTFLLSRRTRLVFLFPRSLRVSRWTSLHLTFLSPNSVEGSSSMLSLLSLLLFSASPRVPVSPVLLSRVPPWVLMSGGQVS</sequence>
<accession>A0ABV0VTW0</accession>
<keyword evidence="1" id="KW-1133">Transmembrane helix</keyword>
<protein>
    <submittedName>
        <fullName evidence="2">Uncharacterized protein</fullName>
    </submittedName>
</protein>
<feature type="transmembrane region" description="Helical" evidence="1">
    <location>
        <begin position="6"/>
        <end position="27"/>
    </location>
</feature>
<reference evidence="2 3" key="1">
    <citation type="submission" date="2021-06" db="EMBL/GenBank/DDBJ databases">
        <authorList>
            <person name="Palmer J.M."/>
        </authorList>
    </citation>
    <scope>NUCLEOTIDE SEQUENCE [LARGE SCALE GENOMIC DNA]</scope>
    <source>
        <strain evidence="2 3">XR_2019</strain>
        <tissue evidence="2">Muscle</tissue>
    </source>
</reference>
<evidence type="ECO:0000313" key="3">
    <source>
        <dbReference type="Proteomes" id="UP001444071"/>
    </source>
</evidence>
<evidence type="ECO:0000313" key="2">
    <source>
        <dbReference type="EMBL" id="MEQ2260600.1"/>
    </source>
</evidence>
<comment type="caution">
    <text evidence="2">The sequence shown here is derived from an EMBL/GenBank/DDBJ whole genome shotgun (WGS) entry which is preliminary data.</text>
</comment>
<keyword evidence="3" id="KW-1185">Reference proteome</keyword>
<gene>
    <name evidence="2" type="ORF">XENORESO_021003</name>
</gene>
<dbReference type="Proteomes" id="UP001444071">
    <property type="component" value="Unassembled WGS sequence"/>
</dbReference>
<proteinExistence type="predicted"/>